<dbReference type="NCBIfam" id="TIGR00667">
    <property type="entry name" value="aat"/>
    <property type="match status" value="1"/>
</dbReference>
<evidence type="ECO:0000313" key="5">
    <source>
        <dbReference type="EMBL" id="SDF16331.1"/>
    </source>
</evidence>
<dbReference type="InterPro" id="IPR042203">
    <property type="entry name" value="Leu/Phe-tRNA_Trfase_C"/>
</dbReference>
<dbReference type="GO" id="GO:0030163">
    <property type="term" value="P:protein catabolic process"/>
    <property type="evidence" value="ECO:0007669"/>
    <property type="project" value="UniProtKB-UniRule"/>
</dbReference>
<dbReference type="SUPFAM" id="SSF55729">
    <property type="entry name" value="Acyl-CoA N-acyltransferases (Nat)"/>
    <property type="match status" value="1"/>
</dbReference>
<reference evidence="5 6" key="1">
    <citation type="submission" date="2016-10" db="EMBL/GenBank/DDBJ databases">
        <authorList>
            <person name="de Groot N.N."/>
        </authorList>
    </citation>
    <scope>NUCLEOTIDE SEQUENCE [LARGE SCALE GENOMIC DNA]</scope>
    <source>
        <strain evidence="5 6">DSM 27375</strain>
    </source>
</reference>
<dbReference type="PANTHER" id="PTHR30098:SF2">
    <property type="entry name" value="LEUCYL_PHENYLALANYL-TRNA--PROTEIN TRANSFERASE"/>
    <property type="match status" value="1"/>
</dbReference>
<dbReference type="HAMAP" id="MF_00688">
    <property type="entry name" value="Leu_Phe_trans"/>
    <property type="match status" value="1"/>
</dbReference>
<evidence type="ECO:0000313" key="6">
    <source>
        <dbReference type="Proteomes" id="UP000182284"/>
    </source>
</evidence>
<comment type="similarity">
    <text evidence="4">Belongs to the L/F-transferase family.</text>
</comment>
<dbReference type="Pfam" id="PF03588">
    <property type="entry name" value="Leu_Phe_trans"/>
    <property type="match status" value="1"/>
</dbReference>
<evidence type="ECO:0000256" key="4">
    <source>
        <dbReference type="HAMAP-Rule" id="MF_00688"/>
    </source>
</evidence>
<dbReference type="Gene3D" id="3.40.630.70">
    <property type="entry name" value="Leucyl/phenylalanyl-tRNA-protein transferase, C-terminal domain"/>
    <property type="match status" value="1"/>
</dbReference>
<dbReference type="GO" id="GO:0008914">
    <property type="term" value="F:leucyl-tRNA--protein transferase activity"/>
    <property type="evidence" value="ECO:0007669"/>
    <property type="project" value="UniProtKB-UniRule"/>
</dbReference>
<sequence>MSKKAAPHRSAAFSFAQTRAKVSPMDHLALTPELILQAYANGVFPMAEGRDDHEIFWVDPRERGIIPLDGFHISRSLAKVIRSDRFRVTFNQDFEGVMEGCADRDETWINDTIFELYGALHAMGFGHSLEIWQGEQLVGGTYGLTLGTAFFGESMFSRAPNASKVALAYMVARLNRTGFTLFDTQFLTPHLASLGGIEIPRAQYRELLRNALQARADITALARDLTPQEVVQDSGQRS</sequence>
<evidence type="ECO:0000256" key="2">
    <source>
        <dbReference type="ARBA" id="ARBA00022679"/>
    </source>
</evidence>
<organism evidence="5 6">
    <name type="scientific">Celeribacter baekdonensis</name>
    <dbReference type="NCBI Taxonomy" id="875171"/>
    <lineage>
        <taxon>Bacteria</taxon>
        <taxon>Pseudomonadati</taxon>
        <taxon>Pseudomonadota</taxon>
        <taxon>Alphaproteobacteria</taxon>
        <taxon>Rhodobacterales</taxon>
        <taxon>Roseobacteraceae</taxon>
        <taxon>Celeribacter</taxon>
    </lineage>
</organism>
<dbReference type="GO" id="GO:0005737">
    <property type="term" value="C:cytoplasm"/>
    <property type="evidence" value="ECO:0007669"/>
    <property type="project" value="UniProtKB-SubCell"/>
</dbReference>
<keyword evidence="2 4" id="KW-0808">Transferase</keyword>
<protein>
    <recommendedName>
        <fullName evidence="4">Leucyl/phenylalanyl-tRNA--protein transferase</fullName>
        <ecNumber evidence="4">2.3.2.6</ecNumber>
    </recommendedName>
    <alternativeName>
        <fullName evidence="4">L/F-transferase</fullName>
    </alternativeName>
    <alternativeName>
        <fullName evidence="4">Leucyltransferase</fullName>
    </alternativeName>
    <alternativeName>
        <fullName evidence="4">Phenyalanyltransferase</fullName>
    </alternativeName>
</protein>
<gene>
    <name evidence="4" type="primary">aat</name>
    <name evidence="5" type="ORF">SAMN04488117_102465</name>
</gene>
<dbReference type="InterPro" id="IPR004616">
    <property type="entry name" value="Leu/Phe-tRNA_Trfase"/>
</dbReference>
<keyword evidence="3 4" id="KW-0012">Acyltransferase</keyword>
<name>A0A1G7IUG6_9RHOB</name>
<proteinExistence type="inferred from homology"/>
<comment type="subcellular location">
    <subcellularLocation>
        <location evidence="4">Cytoplasm</location>
    </subcellularLocation>
</comment>
<comment type="catalytic activity">
    <reaction evidence="4">
        <text>L-phenylalanyl-tRNA(Phe) + an N-terminal L-alpha-aminoacyl-[protein] = an N-terminal L-phenylalanyl-L-alpha-aminoacyl-[protein] + tRNA(Phe)</text>
        <dbReference type="Rhea" id="RHEA:43632"/>
        <dbReference type="Rhea" id="RHEA-COMP:9668"/>
        <dbReference type="Rhea" id="RHEA-COMP:9699"/>
        <dbReference type="Rhea" id="RHEA-COMP:10636"/>
        <dbReference type="Rhea" id="RHEA-COMP:10637"/>
        <dbReference type="ChEBI" id="CHEBI:78442"/>
        <dbReference type="ChEBI" id="CHEBI:78531"/>
        <dbReference type="ChEBI" id="CHEBI:78597"/>
        <dbReference type="ChEBI" id="CHEBI:83561"/>
        <dbReference type="EC" id="2.3.2.6"/>
    </reaction>
</comment>
<accession>A0A1G7IUG6</accession>
<evidence type="ECO:0000256" key="3">
    <source>
        <dbReference type="ARBA" id="ARBA00023315"/>
    </source>
</evidence>
<dbReference type="InterPro" id="IPR016181">
    <property type="entry name" value="Acyl_CoA_acyltransferase"/>
</dbReference>
<dbReference type="AlphaFoldDB" id="A0A1G7IUG6"/>
<dbReference type="FunFam" id="3.40.630.70:FF:000001">
    <property type="entry name" value="Leucyl/phenylalanyl-tRNA--protein transferase"/>
    <property type="match status" value="1"/>
</dbReference>
<comment type="catalytic activity">
    <reaction evidence="4">
        <text>N-terminal L-arginyl-[protein] + L-leucyl-tRNA(Leu) = N-terminal L-leucyl-L-arginyl-[protein] + tRNA(Leu) + H(+)</text>
        <dbReference type="Rhea" id="RHEA:50416"/>
        <dbReference type="Rhea" id="RHEA-COMP:9613"/>
        <dbReference type="Rhea" id="RHEA-COMP:9622"/>
        <dbReference type="Rhea" id="RHEA-COMP:12672"/>
        <dbReference type="Rhea" id="RHEA-COMP:12673"/>
        <dbReference type="ChEBI" id="CHEBI:15378"/>
        <dbReference type="ChEBI" id="CHEBI:64719"/>
        <dbReference type="ChEBI" id="CHEBI:78442"/>
        <dbReference type="ChEBI" id="CHEBI:78494"/>
        <dbReference type="ChEBI" id="CHEBI:133044"/>
        <dbReference type="EC" id="2.3.2.6"/>
    </reaction>
</comment>
<comment type="function">
    <text evidence="4">Functions in the N-end rule pathway of protein degradation where it conjugates Leu, Phe and, less efficiently, Met from aminoacyl-tRNAs to the N-termini of proteins containing an N-terminal arginine or lysine.</text>
</comment>
<keyword evidence="1 4" id="KW-0963">Cytoplasm</keyword>
<dbReference type="EMBL" id="FNBL01000002">
    <property type="protein sequence ID" value="SDF16331.1"/>
    <property type="molecule type" value="Genomic_DNA"/>
</dbReference>
<dbReference type="EC" id="2.3.2.6" evidence="4"/>
<evidence type="ECO:0000256" key="1">
    <source>
        <dbReference type="ARBA" id="ARBA00022490"/>
    </source>
</evidence>
<dbReference type="PANTHER" id="PTHR30098">
    <property type="entry name" value="LEUCYL/PHENYLALANYL-TRNA--PROTEIN TRANSFERASE"/>
    <property type="match status" value="1"/>
</dbReference>
<dbReference type="Proteomes" id="UP000182284">
    <property type="component" value="Unassembled WGS sequence"/>
</dbReference>
<dbReference type="OrthoDB" id="9790282at2"/>
<comment type="catalytic activity">
    <reaction evidence="4">
        <text>N-terminal L-lysyl-[protein] + L-leucyl-tRNA(Leu) = N-terminal L-leucyl-L-lysyl-[protein] + tRNA(Leu) + H(+)</text>
        <dbReference type="Rhea" id="RHEA:12340"/>
        <dbReference type="Rhea" id="RHEA-COMP:9613"/>
        <dbReference type="Rhea" id="RHEA-COMP:9622"/>
        <dbReference type="Rhea" id="RHEA-COMP:12670"/>
        <dbReference type="Rhea" id="RHEA-COMP:12671"/>
        <dbReference type="ChEBI" id="CHEBI:15378"/>
        <dbReference type="ChEBI" id="CHEBI:65249"/>
        <dbReference type="ChEBI" id="CHEBI:78442"/>
        <dbReference type="ChEBI" id="CHEBI:78494"/>
        <dbReference type="ChEBI" id="CHEBI:133043"/>
        <dbReference type="EC" id="2.3.2.6"/>
    </reaction>
</comment>